<evidence type="ECO:0000256" key="7">
    <source>
        <dbReference type="ARBA" id="ARBA00022729"/>
    </source>
</evidence>
<comment type="pathway">
    <text evidence="2">Cell wall biogenesis; peptidoglycan biosynthesis.</text>
</comment>
<dbReference type="PANTHER" id="PTHR21581:SF11">
    <property type="entry name" value="D-ALANYL-D-ALANINE CARBOXYPEPTIDASE DACA"/>
    <property type="match status" value="1"/>
</dbReference>
<dbReference type="PANTHER" id="PTHR21581">
    <property type="entry name" value="D-ALANYL-D-ALANINE CARBOXYPEPTIDASE"/>
    <property type="match status" value="1"/>
</dbReference>
<dbReference type="RefSeq" id="WP_275120894.1">
    <property type="nucleotide sequence ID" value="NZ_JAOTPO010000032.1"/>
</dbReference>
<keyword evidence="16" id="KW-1185">Reference proteome</keyword>
<dbReference type="EC" id="3.4.16.4" evidence="4"/>
<dbReference type="SUPFAM" id="SSF69189">
    <property type="entry name" value="Penicillin-binding protein associated domain"/>
    <property type="match status" value="1"/>
</dbReference>
<evidence type="ECO:0000256" key="12">
    <source>
        <dbReference type="ARBA" id="ARBA00034000"/>
    </source>
</evidence>
<keyword evidence="6" id="KW-0645">Protease</keyword>
<keyword evidence="10" id="KW-0573">Peptidoglycan synthesis</keyword>
<dbReference type="EMBL" id="JAOTPO010000032">
    <property type="protein sequence ID" value="MDE5416303.1"/>
    <property type="molecule type" value="Genomic_DNA"/>
</dbReference>
<name>A0ABT5VLI7_9BACI</name>
<proteinExistence type="inferred from homology"/>
<keyword evidence="9" id="KW-0133">Cell shape</keyword>
<accession>A0ABT5VLI7</accession>
<protein>
    <recommendedName>
        <fullName evidence="4">serine-type D-Ala-D-Ala carboxypeptidase</fullName>
        <ecNumber evidence="4">3.4.16.4</ecNumber>
    </recommendedName>
</protein>
<gene>
    <name evidence="15" type="ORF">N7Z68_23675</name>
</gene>
<keyword evidence="8" id="KW-0378">Hydrolase</keyword>
<dbReference type="InterPro" id="IPR015956">
    <property type="entry name" value="Peniciliin-bd_prot_C_sf"/>
</dbReference>
<keyword evidence="7" id="KW-0732">Signal</keyword>
<sequence>MFSRYKKVVSYTLLCAIVFVTFFGSIQKVEASIDLIAESAILVDAHTGKVLVEKNADVMLPPASMSKMMTEYLVLEAIHNGTIAWDQTVPISSFISNMSHQAGSSNVFLDPDEAYTVKDLYEAMAIESGNAATIALSELIAGGSYARFVERMNEKAAEMELGEYSFVNSTGLPNRSYRGQHVAGTENDENRLSARATAKLAFHLINDFPEMLDTASIPMMRFQGEVLTGVDSQACLNDWTCMRNWNEMLPGLKHEYQGMLGLKTGYTNEAGYCFTGVAERNGVTLISVVMRLKDLDDRFTETQRLMDYGFNNFVQHEVHLEDLFEEGVATIPVVNGKVREVKISASEPLKVLVKSGEEEALEPLLEIDPALMTDDGELKAPIEQGEVIGTLSAVNKSDTEYGHLFGHELPHEIVFVETAEDVERAGFFSRGMRGIGGFFSNVWTSVADTVKGWFN</sequence>
<comment type="catalytic activity">
    <reaction evidence="12">
        <text>Preferential cleavage: (Ac)2-L-Lys-D-Ala-|-D-Ala. Also transpeptidation of peptidyl-alanyl moieties that are N-acyl substituents of D-alanine.</text>
        <dbReference type="EC" id="3.4.16.4"/>
    </reaction>
</comment>
<evidence type="ECO:0000256" key="9">
    <source>
        <dbReference type="ARBA" id="ARBA00022960"/>
    </source>
</evidence>
<evidence type="ECO:0000256" key="5">
    <source>
        <dbReference type="ARBA" id="ARBA00022645"/>
    </source>
</evidence>
<dbReference type="Gene3D" id="3.40.710.10">
    <property type="entry name" value="DD-peptidase/beta-lactamase superfamily"/>
    <property type="match status" value="1"/>
</dbReference>
<keyword evidence="11" id="KW-0961">Cell wall biogenesis/degradation</keyword>
<dbReference type="InterPro" id="IPR001967">
    <property type="entry name" value="Peptidase_S11_N"/>
</dbReference>
<dbReference type="InterPro" id="IPR018044">
    <property type="entry name" value="Peptidase_S11"/>
</dbReference>
<feature type="domain" description="Peptidase S11 D-Ala-D-Ala carboxypeptidase A C-terminal" evidence="14">
    <location>
        <begin position="313"/>
        <end position="424"/>
    </location>
</feature>
<evidence type="ECO:0000259" key="14">
    <source>
        <dbReference type="SMART" id="SM00936"/>
    </source>
</evidence>
<dbReference type="SUPFAM" id="SSF56601">
    <property type="entry name" value="beta-lactamase/transpeptidase-like"/>
    <property type="match status" value="1"/>
</dbReference>
<dbReference type="GO" id="GO:0004180">
    <property type="term" value="F:carboxypeptidase activity"/>
    <property type="evidence" value="ECO:0007669"/>
    <property type="project" value="UniProtKB-KW"/>
</dbReference>
<evidence type="ECO:0000256" key="3">
    <source>
        <dbReference type="ARBA" id="ARBA00007164"/>
    </source>
</evidence>
<evidence type="ECO:0000256" key="4">
    <source>
        <dbReference type="ARBA" id="ARBA00012448"/>
    </source>
</evidence>
<comment type="caution">
    <text evidence="15">The sequence shown here is derived from an EMBL/GenBank/DDBJ whole genome shotgun (WGS) entry which is preliminary data.</text>
</comment>
<dbReference type="Pfam" id="PF07943">
    <property type="entry name" value="PBP5_C"/>
    <property type="match status" value="1"/>
</dbReference>
<organism evidence="15 16">
    <name type="scientific">Alkalihalobacterium chitinilyticum</name>
    <dbReference type="NCBI Taxonomy" id="2980103"/>
    <lineage>
        <taxon>Bacteria</taxon>
        <taxon>Bacillati</taxon>
        <taxon>Bacillota</taxon>
        <taxon>Bacilli</taxon>
        <taxon>Bacillales</taxon>
        <taxon>Bacillaceae</taxon>
        <taxon>Alkalihalobacterium</taxon>
    </lineage>
</organism>
<evidence type="ECO:0000256" key="10">
    <source>
        <dbReference type="ARBA" id="ARBA00022984"/>
    </source>
</evidence>
<comment type="similarity">
    <text evidence="3 13">Belongs to the peptidase S11 family.</text>
</comment>
<dbReference type="Gene3D" id="2.60.410.10">
    <property type="entry name" value="D-Ala-D-Ala carboxypeptidase, C-terminal domain"/>
    <property type="match status" value="1"/>
</dbReference>
<evidence type="ECO:0000256" key="8">
    <source>
        <dbReference type="ARBA" id="ARBA00022801"/>
    </source>
</evidence>
<dbReference type="Proteomes" id="UP001148125">
    <property type="component" value="Unassembled WGS sequence"/>
</dbReference>
<keyword evidence="5 15" id="KW-0121">Carboxypeptidase</keyword>
<evidence type="ECO:0000256" key="6">
    <source>
        <dbReference type="ARBA" id="ARBA00022670"/>
    </source>
</evidence>
<dbReference type="InterPro" id="IPR012338">
    <property type="entry name" value="Beta-lactam/transpept-like"/>
</dbReference>
<evidence type="ECO:0000256" key="2">
    <source>
        <dbReference type="ARBA" id="ARBA00004752"/>
    </source>
</evidence>
<dbReference type="SMART" id="SM00936">
    <property type="entry name" value="PBP5_C"/>
    <property type="match status" value="1"/>
</dbReference>
<dbReference type="Pfam" id="PF00768">
    <property type="entry name" value="Peptidase_S11"/>
    <property type="match status" value="1"/>
</dbReference>
<evidence type="ECO:0000256" key="13">
    <source>
        <dbReference type="RuleBase" id="RU004016"/>
    </source>
</evidence>
<dbReference type="InterPro" id="IPR012907">
    <property type="entry name" value="Peptidase_S11_C"/>
</dbReference>
<dbReference type="InterPro" id="IPR037167">
    <property type="entry name" value="Peptidase_S11_C_sf"/>
</dbReference>
<dbReference type="PRINTS" id="PR00725">
    <property type="entry name" value="DADACBPTASE1"/>
</dbReference>
<evidence type="ECO:0000256" key="1">
    <source>
        <dbReference type="ARBA" id="ARBA00003217"/>
    </source>
</evidence>
<evidence type="ECO:0000313" key="15">
    <source>
        <dbReference type="EMBL" id="MDE5416303.1"/>
    </source>
</evidence>
<reference evidence="15" key="1">
    <citation type="submission" date="2024-05" db="EMBL/GenBank/DDBJ databases">
        <title>Alkalihalobacillus sp. strain MEB203 novel alkaliphilic bacterium from Lonar Lake, India.</title>
        <authorList>
            <person name="Joshi A."/>
            <person name="Thite S."/>
            <person name="Mengade P."/>
        </authorList>
    </citation>
    <scope>NUCLEOTIDE SEQUENCE</scope>
    <source>
        <strain evidence="15">MEB 203</strain>
    </source>
</reference>
<comment type="function">
    <text evidence="1">Removes C-terminal D-alanyl residues from sugar-peptide cell wall precursors.</text>
</comment>
<evidence type="ECO:0000313" key="16">
    <source>
        <dbReference type="Proteomes" id="UP001148125"/>
    </source>
</evidence>
<evidence type="ECO:0000256" key="11">
    <source>
        <dbReference type="ARBA" id="ARBA00023316"/>
    </source>
</evidence>